<evidence type="ECO:0000313" key="7">
    <source>
        <dbReference type="Proteomes" id="UP000721415"/>
    </source>
</evidence>
<comment type="caution">
    <text evidence="6">The sequence shown here is derived from an EMBL/GenBank/DDBJ whole genome shotgun (WGS) entry which is preliminary data.</text>
</comment>
<dbReference type="Pfam" id="PF07702">
    <property type="entry name" value="UTRA"/>
    <property type="match status" value="1"/>
</dbReference>
<dbReference type="SMART" id="SM00866">
    <property type="entry name" value="UTRA"/>
    <property type="match status" value="1"/>
</dbReference>
<evidence type="ECO:0000259" key="5">
    <source>
        <dbReference type="PROSITE" id="PS50949"/>
    </source>
</evidence>
<dbReference type="Gene3D" id="1.10.10.10">
    <property type="entry name" value="Winged helix-like DNA-binding domain superfamily/Winged helix DNA-binding domain"/>
    <property type="match status" value="1"/>
</dbReference>
<keyword evidence="2" id="KW-0238">DNA-binding</keyword>
<dbReference type="SUPFAM" id="SSF64288">
    <property type="entry name" value="Chorismate lyase-like"/>
    <property type="match status" value="1"/>
</dbReference>
<dbReference type="Proteomes" id="UP000721415">
    <property type="component" value="Unassembled WGS sequence"/>
</dbReference>
<dbReference type="InterPro" id="IPR000524">
    <property type="entry name" value="Tscrpt_reg_HTH_GntR"/>
</dbReference>
<dbReference type="NCBIfam" id="TIGR02404">
    <property type="entry name" value="trehalos_R_Bsub"/>
    <property type="match status" value="1"/>
</dbReference>
<dbReference type="InterPro" id="IPR036390">
    <property type="entry name" value="WH_DNA-bd_sf"/>
</dbReference>
<dbReference type="Pfam" id="PF00392">
    <property type="entry name" value="GntR"/>
    <property type="match status" value="1"/>
</dbReference>
<gene>
    <name evidence="6" type="primary">treR</name>
    <name evidence="6" type="ORF">HZY91_10155</name>
</gene>
<dbReference type="InterPro" id="IPR012770">
    <property type="entry name" value="TreR"/>
</dbReference>
<evidence type="ECO:0000313" key="6">
    <source>
        <dbReference type="EMBL" id="MBG9987227.1"/>
    </source>
</evidence>
<evidence type="ECO:0000256" key="4">
    <source>
        <dbReference type="NCBIfam" id="TIGR02404"/>
    </source>
</evidence>
<feature type="domain" description="HTH gntR-type" evidence="5">
    <location>
        <begin position="1"/>
        <end position="69"/>
    </location>
</feature>
<dbReference type="InterPro" id="IPR050679">
    <property type="entry name" value="Bact_HTH_transcr_reg"/>
</dbReference>
<dbReference type="EMBL" id="JACBXQ010000006">
    <property type="protein sequence ID" value="MBG9987227.1"/>
    <property type="molecule type" value="Genomic_DNA"/>
</dbReference>
<dbReference type="SUPFAM" id="SSF46785">
    <property type="entry name" value="Winged helix' DNA-binding domain"/>
    <property type="match status" value="1"/>
</dbReference>
<protein>
    <recommendedName>
        <fullName evidence="4">Trehalose operon repressor</fullName>
    </recommendedName>
</protein>
<keyword evidence="1" id="KW-0805">Transcription regulation</keyword>
<sequence length="238" mass="28280">MHKFEQIYHDLKNKIKNGYYPIGSLIPSEPDLAIYYHVSRETVRKAQKRLIDEGFIHKQKGKGAIVLDYEQFSLPISGLVSYKELIHDQNLNSHSHIILNQTTDVPKELIGLYDINDDEKFIHLIRARQIDSEILIIDEEYIRTKYVNEIPSDKALSSIYQYFEEELHLEIGYAIKEFYADLSNELDRQWMNISETDYIMMVASHVFLADTSFFQLTKSRHRIDKFRFKEIAHRRQHR</sequence>
<keyword evidence="3" id="KW-0804">Transcription</keyword>
<proteinExistence type="predicted"/>
<keyword evidence="7" id="KW-1185">Reference proteome</keyword>
<dbReference type="RefSeq" id="WP_197116136.1">
    <property type="nucleotide sequence ID" value="NZ_JACBXQ010000006.1"/>
</dbReference>
<accession>A0ABS0LTE4</accession>
<dbReference type="SMART" id="SM00345">
    <property type="entry name" value="HTH_GNTR"/>
    <property type="match status" value="1"/>
</dbReference>
<dbReference type="PRINTS" id="PR00035">
    <property type="entry name" value="HTHGNTR"/>
</dbReference>
<reference evidence="6 7" key="1">
    <citation type="submission" date="2020-07" db="EMBL/GenBank/DDBJ databases">
        <title>Facklamia lactis sp. nov., isolated from raw milk.</title>
        <authorList>
            <person name="Doll E.V."/>
            <person name="Huptas C."/>
            <person name="Staib L."/>
            <person name="Wenning M."/>
            <person name="Scherer S."/>
        </authorList>
    </citation>
    <scope>NUCLEOTIDE SEQUENCE [LARGE SCALE GENOMIC DNA]</scope>
    <source>
        <strain evidence="6 7">DSM 111018</strain>
    </source>
</reference>
<dbReference type="InterPro" id="IPR036388">
    <property type="entry name" value="WH-like_DNA-bd_sf"/>
</dbReference>
<name>A0ABS0LTE4_9LACT</name>
<dbReference type="InterPro" id="IPR011663">
    <property type="entry name" value="UTRA"/>
</dbReference>
<dbReference type="CDD" id="cd07377">
    <property type="entry name" value="WHTH_GntR"/>
    <property type="match status" value="1"/>
</dbReference>
<dbReference type="PROSITE" id="PS50949">
    <property type="entry name" value="HTH_GNTR"/>
    <property type="match status" value="1"/>
</dbReference>
<dbReference type="PANTHER" id="PTHR44846:SF12">
    <property type="entry name" value="HTH-TYPE TRANSCRIPTIONAL REGULATOR TRER"/>
    <property type="match status" value="1"/>
</dbReference>
<dbReference type="Gene3D" id="3.40.1410.10">
    <property type="entry name" value="Chorismate lyase-like"/>
    <property type="match status" value="1"/>
</dbReference>
<dbReference type="InterPro" id="IPR028978">
    <property type="entry name" value="Chorismate_lyase_/UTRA_dom_sf"/>
</dbReference>
<organism evidence="6 7">
    <name type="scientific">Facklamia lactis</name>
    <dbReference type="NCBI Taxonomy" id="2749967"/>
    <lineage>
        <taxon>Bacteria</taxon>
        <taxon>Bacillati</taxon>
        <taxon>Bacillota</taxon>
        <taxon>Bacilli</taxon>
        <taxon>Lactobacillales</taxon>
        <taxon>Aerococcaceae</taxon>
        <taxon>Facklamia</taxon>
    </lineage>
</organism>
<dbReference type="PANTHER" id="PTHR44846">
    <property type="entry name" value="MANNOSYL-D-GLYCERATE TRANSPORT/METABOLISM SYSTEM REPRESSOR MNGR-RELATED"/>
    <property type="match status" value="1"/>
</dbReference>
<evidence type="ECO:0000256" key="2">
    <source>
        <dbReference type="ARBA" id="ARBA00023125"/>
    </source>
</evidence>
<evidence type="ECO:0000256" key="1">
    <source>
        <dbReference type="ARBA" id="ARBA00023015"/>
    </source>
</evidence>
<evidence type="ECO:0000256" key="3">
    <source>
        <dbReference type="ARBA" id="ARBA00023163"/>
    </source>
</evidence>